<gene>
    <name evidence="2" type="ORF">BHK98_04460</name>
</gene>
<dbReference type="RefSeq" id="WP_075712380.1">
    <property type="nucleotide sequence ID" value="NZ_MJIE01000001.1"/>
</dbReference>
<evidence type="ECO:0000313" key="2">
    <source>
        <dbReference type="EMBL" id="OLR55384.1"/>
    </source>
</evidence>
<dbReference type="AlphaFoldDB" id="A0A1Q9JGV1"/>
<dbReference type="EMBL" id="MJIE01000001">
    <property type="protein sequence ID" value="OLR55384.1"/>
    <property type="molecule type" value="Genomic_DNA"/>
</dbReference>
<protein>
    <submittedName>
        <fullName evidence="2">Uncharacterized protein</fullName>
    </submittedName>
</protein>
<organism evidence="2 3">
    <name type="scientific">Hornefia porci</name>
    <dbReference type="NCBI Taxonomy" id="2652292"/>
    <lineage>
        <taxon>Bacteria</taxon>
        <taxon>Bacillati</taxon>
        <taxon>Bacillota</taxon>
        <taxon>Clostridia</taxon>
        <taxon>Peptostreptococcales</taxon>
        <taxon>Anaerovoracaceae</taxon>
        <taxon>Hornefia</taxon>
    </lineage>
</organism>
<evidence type="ECO:0000313" key="3">
    <source>
        <dbReference type="Proteomes" id="UP000187404"/>
    </source>
</evidence>
<dbReference type="OrthoDB" id="581382at2"/>
<dbReference type="STRING" id="1261640.BHK98_04460"/>
<proteinExistence type="predicted"/>
<name>A0A1Q9JGV1_9FIRM</name>
<reference evidence="2 3" key="1">
    <citation type="journal article" date="2016" name="Appl. Environ. Microbiol.">
        <title>Function and Phylogeny of Bacterial Butyryl Coenzyme A:Acetate Transferases and Their Diversity in the Proximal Colon of Swine.</title>
        <authorList>
            <person name="Trachsel J."/>
            <person name="Bayles D.O."/>
            <person name="Looft T."/>
            <person name="Levine U.Y."/>
            <person name="Allen H.K."/>
        </authorList>
    </citation>
    <scope>NUCLEOTIDE SEQUENCE [LARGE SCALE GENOMIC DNA]</scope>
    <source>
        <strain evidence="2 3">68-3-10</strain>
    </source>
</reference>
<feature type="region of interest" description="Disordered" evidence="1">
    <location>
        <begin position="229"/>
        <end position="253"/>
    </location>
</feature>
<keyword evidence="3" id="KW-1185">Reference proteome</keyword>
<dbReference type="Proteomes" id="UP000187404">
    <property type="component" value="Unassembled WGS sequence"/>
</dbReference>
<evidence type="ECO:0000256" key="1">
    <source>
        <dbReference type="SAM" id="MobiDB-lite"/>
    </source>
</evidence>
<comment type="caution">
    <text evidence="2">The sequence shown here is derived from an EMBL/GenBank/DDBJ whole genome shotgun (WGS) entry which is preliminary data.</text>
</comment>
<accession>A0A1Q9JGV1</accession>
<sequence>MENPFFHYVDDFEEEAEAFLKKYNCADAVENPRRIPICEIATRLMSLDIVETEYLSPDDSTQGAIAFSKGTIEVYDWSSEEYTGYEVSGPTVFVDADIINAGRINNTLAHECYHWWRHRNYFNYKRIHDKSVEFGIRCNRYDKSQNQDRGKWSDVERMEWQARTIAPKILMPRKATKKKIEALYAGFSSTGNDRANCTKLVIAALADFFAVSKQSAAIRMTELGYDDAAPFTDPNSAANESGKQRERTGSKATRHQLPITVEDAFKLYLENESLRETIDTGVFCFADGYFVLRDSRYVQSEGTVHHLTEYAKTHLAECTLDFSVRLVAEQYLIHDTSSYMMYRSDTVFKEEKSFDANTQNTEIYNKAKDFEKKFQRSAATHKTANELLWEYMCNDHWNTAIFIDRTNLGPMDYTRGQKPNHRFKMPALVAMGVGLGLDLQEMEEVLGLAGLSFKKGDHEQQAYQYLFSGMYGHSIEECNEFLEAVHVPTLGTHERS</sequence>